<sequence length="304" mass="34107">MSKQKHLITPIPGDRCLAAIAVYGFDPAIESLDLDTDPYPLDSYRIVLLEFYDARGYTPSGWVAVREMLRFEHKKRKAAHKRTRQLAKLLEIPALEWEQVQPLYLGELPGMQSHYDFYETRFFDRNAYLEVEQDREDYPFGASLNGASADRPGVDGDWRLSPERNGVERRLLGYVAVDCGMVAIADPSYLNLWQDNLPDGSDRAQDFSFSGAHNATHHTEAMGGQLYAPFPNPDAVLEAIAQGRTPLFEAGVAVSTGIGDGTYPVYAEYQDLGQPFGKRIVRVTVDFTHHILLQDTLNFASTTD</sequence>
<evidence type="ECO:0000313" key="2">
    <source>
        <dbReference type="Proteomes" id="UP000500857"/>
    </source>
</evidence>
<dbReference type="RefSeq" id="WP_168568745.1">
    <property type="nucleotide sequence ID" value="NZ_CP051167.1"/>
</dbReference>
<protein>
    <submittedName>
        <fullName evidence="1">DUF4241 domain-containing protein</fullName>
    </submittedName>
</protein>
<organism evidence="1 2">
    <name type="scientific">Oxynema aestuarii AP17</name>
    <dbReference type="NCBI Taxonomy" id="2064643"/>
    <lineage>
        <taxon>Bacteria</taxon>
        <taxon>Bacillati</taxon>
        <taxon>Cyanobacteriota</taxon>
        <taxon>Cyanophyceae</taxon>
        <taxon>Oscillatoriophycideae</taxon>
        <taxon>Oscillatoriales</taxon>
        <taxon>Oscillatoriaceae</taxon>
        <taxon>Oxynema</taxon>
        <taxon>Oxynema aestuarii</taxon>
    </lineage>
</organism>
<keyword evidence="2" id="KW-1185">Reference proteome</keyword>
<dbReference type="AlphaFoldDB" id="A0A6H1TXC7"/>
<name>A0A6H1TXC7_9CYAN</name>
<dbReference type="Proteomes" id="UP000500857">
    <property type="component" value="Chromosome"/>
</dbReference>
<accession>A0A6H1TXC7</accession>
<evidence type="ECO:0000313" key="1">
    <source>
        <dbReference type="EMBL" id="QIZ70590.1"/>
    </source>
</evidence>
<dbReference type="Pfam" id="PF14025">
    <property type="entry name" value="DUF4241"/>
    <property type="match status" value="1"/>
</dbReference>
<dbReference type="KEGG" id="oxy:HCG48_08360"/>
<reference evidence="1 2" key="1">
    <citation type="submission" date="2020-04" db="EMBL/GenBank/DDBJ databases">
        <authorList>
            <person name="Basu S."/>
            <person name="Maruthanayagam V."/>
            <person name="Chakraborty S."/>
            <person name="Pramanik A."/>
            <person name="Mukherjee J."/>
            <person name="Brink B."/>
        </authorList>
    </citation>
    <scope>NUCLEOTIDE SEQUENCE [LARGE SCALE GENOMIC DNA]</scope>
    <source>
        <strain evidence="1 2">AP17</strain>
    </source>
</reference>
<dbReference type="EMBL" id="CP051167">
    <property type="protein sequence ID" value="QIZ70590.1"/>
    <property type="molecule type" value="Genomic_DNA"/>
</dbReference>
<dbReference type="InterPro" id="IPR025335">
    <property type="entry name" value="DUF4241"/>
</dbReference>
<gene>
    <name evidence="1" type="ORF">HCG48_08360</name>
</gene>
<proteinExistence type="predicted"/>